<feature type="domain" description="HTH gntR-type" evidence="4">
    <location>
        <begin position="4"/>
        <end position="72"/>
    </location>
</feature>
<dbReference type="Gene3D" id="3.40.1410.10">
    <property type="entry name" value="Chorismate lyase-like"/>
    <property type="match status" value="1"/>
</dbReference>
<dbReference type="EMBL" id="LC066375">
    <property type="protein sequence ID" value="BAT27534.1"/>
    <property type="molecule type" value="Genomic_DNA"/>
</dbReference>
<evidence type="ECO:0000256" key="1">
    <source>
        <dbReference type="ARBA" id="ARBA00023015"/>
    </source>
</evidence>
<dbReference type="InterPro" id="IPR000524">
    <property type="entry name" value="Tscrpt_reg_HTH_GntR"/>
</dbReference>
<dbReference type="Pfam" id="PF07702">
    <property type="entry name" value="UTRA"/>
    <property type="match status" value="1"/>
</dbReference>
<dbReference type="Pfam" id="PF00392">
    <property type="entry name" value="GntR"/>
    <property type="match status" value="1"/>
</dbReference>
<reference evidence="5" key="1">
    <citation type="journal article" date="2015" name="Proc. Natl. Acad. Sci. U.S.A.">
        <title>Bacterial clade with the ribosomal RNA operon on a small plasmid rather than the chromosome.</title>
        <authorList>
            <person name="Anda M."/>
            <person name="Ohtsubo Y."/>
            <person name="Okubo T."/>
            <person name="Sugawara M."/>
            <person name="Nagata Y."/>
            <person name="Tsuda M."/>
            <person name="Minamisawa K."/>
            <person name="Mitsui H."/>
        </authorList>
    </citation>
    <scope>NUCLEOTIDE SEQUENCE</scope>
    <source>
        <strain evidence="5">JCM 14755</strain>
    </source>
</reference>
<dbReference type="GO" id="GO:0003677">
    <property type="term" value="F:DNA binding"/>
    <property type="evidence" value="ECO:0007669"/>
    <property type="project" value="UniProtKB-KW"/>
</dbReference>
<dbReference type="OrthoDB" id="9808698at2"/>
<protein>
    <submittedName>
        <fullName evidence="5">Histidine utilization repressor</fullName>
    </submittedName>
</protein>
<dbReference type="PRINTS" id="PR00035">
    <property type="entry name" value="HTHGNTR"/>
</dbReference>
<keyword evidence="2" id="KW-0238">DNA-binding</keyword>
<dbReference type="SMART" id="SM00866">
    <property type="entry name" value="UTRA"/>
    <property type="match status" value="1"/>
</dbReference>
<accession>A0A0P0Z0Y9</accession>
<dbReference type="SUPFAM" id="SSF46785">
    <property type="entry name" value="Winged helix' DNA-binding domain"/>
    <property type="match status" value="1"/>
</dbReference>
<keyword evidence="1" id="KW-0805">Transcription regulation</keyword>
<keyword evidence="3" id="KW-0804">Transcription</keyword>
<dbReference type="InterPro" id="IPR036390">
    <property type="entry name" value="WH_DNA-bd_sf"/>
</dbReference>
<evidence type="ECO:0000259" key="4">
    <source>
        <dbReference type="PROSITE" id="PS50949"/>
    </source>
</evidence>
<dbReference type="Gene3D" id="1.10.10.10">
    <property type="entry name" value="Winged helix-like DNA-binding domain superfamily/Winged helix DNA-binding domain"/>
    <property type="match status" value="1"/>
</dbReference>
<sequence length="231" mass="25329">MAERQSFRSIRDEIARRIGARIWPPGTLIPGEADLAQEFKAARATVNRALQDLARTGLIERKRKAGTRVALNPVRHARLSIPLVSEEISATGRTHGYELIAREERAATAADARRLRVGTGAPILAVTCLHRADGVPYQFEDRLILVSSVPEVRGESFARIGPNEWLVDNAPFSYAELAFLAAPAQAAEAQHLGLGAGTPVFVAERLTFLLTQPITQVRMVHPPGHRLRTII</sequence>
<name>A0A0P0Z0Y9_9HYPH</name>
<dbReference type="InterPro" id="IPR028978">
    <property type="entry name" value="Chorismate_lyase_/UTRA_dom_sf"/>
</dbReference>
<dbReference type="InterPro" id="IPR036388">
    <property type="entry name" value="WH-like_DNA-bd_sf"/>
</dbReference>
<dbReference type="AlphaFoldDB" id="A0A0P0Z0Y9"/>
<dbReference type="SMART" id="SM00345">
    <property type="entry name" value="HTH_GNTR"/>
    <property type="match status" value="1"/>
</dbReference>
<dbReference type="PANTHER" id="PTHR44846">
    <property type="entry name" value="MANNOSYL-D-GLYCERATE TRANSPORT/METABOLISM SYSTEM REPRESSOR MNGR-RELATED"/>
    <property type="match status" value="1"/>
</dbReference>
<dbReference type="GO" id="GO:0003700">
    <property type="term" value="F:DNA-binding transcription factor activity"/>
    <property type="evidence" value="ECO:0007669"/>
    <property type="project" value="InterPro"/>
</dbReference>
<dbReference type="PANTHER" id="PTHR44846:SF16">
    <property type="entry name" value="TRANSCRIPTIONAL REGULATOR PHNF-RELATED"/>
    <property type="match status" value="1"/>
</dbReference>
<dbReference type="InterPro" id="IPR011663">
    <property type="entry name" value="UTRA"/>
</dbReference>
<evidence type="ECO:0000313" key="5">
    <source>
        <dbReference type="EMBL" id="BAT27534.1"/>
    </source>
</evidence>
<evidence type="ECO:0000256" key="3">
    <source>
        <dbReference type="ARBA" id="ARBA00023163"/>
    </source>
</evidence>
<dbReference type="InterPro" id="IPR050679">
    <property type="entry name" value="Bact_HTH_transcr_reg"/>
</dbReference>
<dbReference type="SUPFAM" id="SSF64288">
    <property type="entry name" value="Chorismate lyase-like"/>
    <property type="match status" value="1"/>
</dbReference>
<dbReference type="PROSITE" id="PS50949">
    <property type="entry name" value="HTH_GNTR"/>
    <property type="match status" value="1"/>
</dbReference>
<evidence type="ECO:0000256" key="2">
    <source>
        <dbReference type="ARBA" id="ARBA00023125"/>
    </source>
</evidence>
<dbReference type="RefSeq" id="WP_062226593.1">
    <property type="nucleotide sequence ID" value="NZ_BBWR01000003.1"/>
</dbReference>
<proteinExistence type="predicted"/>
<dbReference type="CDD" id="cd07377">
    <property type="entry name" value="WHTH_GntR"/>
    <property type="match status" value="1"/>
</dbReference>
<organism evidence="5">
    <name type="scientific">Aureimonas frigidaquae</name>
    <dbReference type="NCBI Taxonomy" id="424757"/>
    <lineage>
        <taxon>Bacteria</taxon>
        <taxon>Pseudomonadati</taxon>
        <taxon>Pseudomonadota</taxon>
        <taxon>Alphaproteobacteria</taxon>
        <taxon>Hyphomicrobiales</taxon>
        <taxon>Aurantimonadaceae</taxon>
        <taxon>Aureimonas</taxon>
    </lineage>
</organism>